<gene>
    <name evidence="2" type="ORF">ASIM_LOCUS5279</name>
</gene>
<accession>A0A0M3JCZ5</accession>
<feature type="compositionally biased region" description="Basic and acidic residues" evidence="1">
    <location>
        <begin position="16"/>
        <end position="28"/>
    </location>
</feature>
<feature type="region of interest" description="Disordered" evidence="1">
    <location>
        <begin position="1"/>
        <end position="28"/>
    </location>
</feature>
<organism evidence="4">
    <name type="scientific">Anisakis simplex</name>
    <name type="common">Herring worm</name>
    <dbReference type="NCBI Taxonomy" id="6269"/>
    <lineage>
        <taxon>Eukaryota</taxon>
        <taxon>Metazoa</taxon>
        <taxon>Ecdysozoa</taxon>
        <taxon>Nematoda</taxon>
        <taxon>Chromadorea</taxon>
        <taxon>Rhabditida</taxon>
        <taxon>Spirurina</taxon>
        <taxon>Ascaridomorpha</taxon>
        <taxon>Ascaridoidea</taxon>
        <taxon>Anisakidae</taxon>
        <taxon>Anisakis</taxon>
        <taxon>Anisakis simplex complex</taxon>
    </lineage>
</organism>
<evidence type="ECO:0000256" key="1">
    <source>
        <dbReference type="SAM" id="MobiDB-lite"/>
    </source>
</evidence>
<reference evidence="2 3" key="2">
    <citation type="submission" date="2018-11" db="EMBL/GenBank/DDBJ databases">
        <authorList>
            <consortium name="Pathogen Informatics"/>
        </authorList>
    </citation>
    <scope>NUCLEOTIDE SEQUENCE [LARGE SCALE GENOMIC DNA]</scope>
</reference>
<protein>
    <submittedName>
        <fullName evidence="4">Peroxidase</fullName>
    </submittedName>
</protein>
<dbReference type="WBParaSite" id="ASIM_0000548001-mRNA-1">
    <property type="protein sequence ID" value="ASIM_0000548001-mRNA-1"/>
    <property type="gene ID" value="ASIM_0000548001"/>
</dbReference>
<sequence length="66" mass="7259">MEANTASEQDYMLVDADPHLSKSVQTEKWKDPVNLDELDRVPVDFSDPNGPALVTDTDEIGSVIAQ</sequence>
<dbReference type="Proteomes" id="UP000267096">
    <property type="component" value="Unassembled WGS sequence"/>
</dbReference>
<dbReference type="OrthoDB" id="5790219at2759"/>
<name>A0A0M3JCZ5_ANISI</name>
<evidence type="ECO:0000313" key="3">
    <source>
        <dbReference type="Proteomes" id="UP000267096"/>
    </source>
</evidence>
<dbReference type="AlphaFoldDB" id="A0A0M3JCZ5"/>
<reference evidence="4" key="1">
    <citation type="submission" date="2017-02" db="UniProtKB">
        <authorList>
            <consortium name="WormBaseParasite"/>
        </authorList>
    </citation>
    <scope>IDENTIFICATION</scope>
</reference>
<evidence type="ECO:0000313" key="2">
    <source>
        <dbReference type="EMBL" id="VDK25260.1"/>
    </source>
</evidence>
<keyword evidence="3" id="KW-1185">Reference proteome</keyword>
<evidence type="ECO:0000313" key="4">
    <source>
        <dbReference type="WBParaSite" id="ASIM_0000548001-mRNA-1"/>
    </source>
</evidence>
<proteinExistence type="predicted"/>
<dbReference type="EMBL" id="UYRR01010166">
    <property type="protein sequence ID" value="VDK25260.1"/>
    <property type="molecule type" value="Genomic_DNA"/>
</dbReference>